<gene>
    <name evidence="2" type="ORF">L486_06619</name>
</gene>
<evidence type="ECO:0000313" key="3">
    <source>
        <dbReference type="Proteomes" id="UP000092583"/>
    </source>
</evidence>
<dbReference type="Proteomes" id="UP000092583">
    <property type="component" value="Unassembled WGS sequence"/>
</dbReference>
<name>A0A1B9IKG5_9TREE</name>
<feature type="compositionally biased region" description="Polar residues" evidence="1">
    <location>
        <begin position="62"/>
        <end position="80"/>
    </location>
</feature>
<reference evidence="3" key="2">
    <citation type="submission" date="2013-12" db="EMBL/GenBank/DDBJ databases">
        <title>Evolution of pathogenesis and genome organization in the Tremellales.</title>
        <authorList>
            <person name="Cuomo C."/>
            <person name="Litvintseva A."/>
            <person name="Heitman J."/>
            <person name="Chen Y."/>
            <person name="Sun S."/>
            <person name="Springer D."/>
            <person name="Dromer F."/>
            <person name="Young S."/>
            <person name="Zeng Q."/>
            <person name="Chapman S."/>
            <person name="Gujja S."/>
            <person name="Saif S."/>
            <person name="Birren B."/>
        </authorList>
    </citation>
    <scope>NUCLEOTIDE SEQUENCE [LARGE SCALE GENOMIC DNA]</scope>
    <source>
        <strain evidence="3">CBS 10435</strain>
    </source>
</reference>
<organism evidence="2 3">
    <name type="scientific">Kwoniella mangroviensis CBS 10435</name>
    <dbReference type="NCBI Taxonomy" id="1331196"/>
    <lineage>
        <taxon>Eukaryota</taxon>
        <taxon>Fungi</taxon>
        <taxon>Dikarya</taxon>
        <taxon>Basidiomycota</taxon>
        <taxon>Agaricomycotina</taxon>
        <taxon>Tremellomycetes</taxon>
        <taxon>Tremellales</taxon>
        <taxon>Cryptococcaceae</taxon>
        <taxon>Kwoniella</taxon>
    </lineage>
</organism>
<protein>
    <submittedName>
        <fullName evidence="2">Uncharacterized protein</fullName>
    </submittedName>
</protein>
<feature type="compositionally biased region" description="Polar residues" evidence="1">
    <location>
        <begin position="1"/>
        <end position="11"/>
    </location>
</feature>
<dbReference type="OrthoDB" id="10485502at2759"/>
<dbReference type="EMBL" id="KI669465">
    <property type="protein sequence ID" value="OCF55864.1"/>
    <property type="molecule type" value="Genomic_DNA"/>
</dbReference>
<evidence type="ECO:0000313" key="2">
    <source>
        <dbReference type="EMBL" id="OCF55864.1"/>
    </source>
</evidence>
<sequence length="251" mass="27655">MSSSNDTNQESYYYASDFQGRPYPVSTRGGRSQTSHIPGTASGTGYDPSWEARARQLGADQTHFSGLADTQQPQPQSATPYQPPTPGSSEGCPWVYTPGHPDLTAELGRITPAPSTGTAQAHFTGQAPSIPNSYPVGNLPLSNLERFGHRAASYRADVQTNQLVDIGEYERSNMNPCRSSRHGTETNRPFKPPKIMRSSFLGSHGRYWLEADCARSGTCLEYLVNNRIIWEKEAVTIRTKAIEYRNSHRSG</sequence>
<feature type="compositionally biased region" description="Polar residues" evidence="1">
    <location>
        <begin position="29"/>
        <end position="43"/>
    </location>
</feature>
<dbReference type="AlphaFoldDB" id="A0A1B9IKG5"/>
<evidence type="ECO:0000256" key="1">
    <source>
        <dbReference type="SAM" id="MobiDB-lite"/>
    </source>
</evidence>
<keyword evidence="3" id="KW-1185">Reference proteome</keyword>
<accession>A0A1B9IKG5</accession>
<proteinExistence type="predicted"/>
<reference evidence="2 3" key="1">
    <citation type="submission" date="2013-07" db="EMBL/GenBank/DDBJ databases">
        <title>The Genome Sequence of Kwoniella mangroviensis CBS10435.</title>
        <authorList>
            <consortium name="The Broad Institute Genome Sequencing Platform"/>
            <person name="Cuomo C."/>
            <person name="Litvintseva A."/>
            <person name="Chen Y."/>
            <person name="Heitman J."/>
            <person name="Sun S."/>
            <person name="Springer D."/>
            <person name="Dromer F."/>
            <person name="Young S.K."/>
            <person name="Zeng Q."/>
            <person name="Gargeya S."/>
            <person name="Fitzgerald M."/>
            <person name="Abouelleil A."/>
            <person name="Alvarado L."/>
            <person name="Berlin A.M."/>
            <person name="Chapman S.B."/>
            <person name="Dewar J."/>
            <person name="Goldberg J."/>
            <person name="Griggs A."/>
            <person name="Gujja S."/>
            <person name="Hansen M."/>
            <person name="Howarth C."/>
            <person name="Imamovic A."/>
            <person name="Larimer J."/>
            <person name="McCowan C."/>
            <person name="Murphy C."/>
            <person name="Pearson M."/>
            <person name="Priest M."/>
            <person name="Roberts A."/>
            <person name="Saif S."/>
            <person name="Shea T."/>
            <person name="Sykes S."/>
            <person name="Wortman J."/>
            <person name="Nusbaum C."/>
            <person name="Birren B."/>
        </authorList>
    </citation>
    <scope>NUCLEOTIDE SEQUENCE [LARGE SCALE GENOMIC DNA]</scope>
    <source>
        <strain evidence="2 3">CBS 10435</strain>
    </source>
</reference>
<feature type="region of interest" description="Disordered" evidence="1">
    <location>
        <begin position="1"/>
        <end position="93"/>
    </location>
</feature>
<feature type="region of interest" description="Disordered" evidence="1">
    <location>
        <begin position="172"/>
        <end position="192"/>
    </location>
</feature>